<proteinExistence type="predicted"/>
<evidence type="ECO:0000259" key="2">
    <source>
        <dbReference type="Pfam" id="PF14530"/>
    </source>
</evidence>
<dbReference type="InterPro" id="IPR009078">
    <property type="entry name" value="Ferritin-like_SF"/>
</dbReference>
<dbReference type="Gene3D" id="1.20.1260.10">
    <property type="match status" value="1"/>
</dbReference>
<dbReference type="RefSeq" id="WP_253889742.1">
    <property type="nucleotide sequence ID" value="NZ_BAAAVB010000007.1"/>
</dbReference>
<sequence>MTQPTGAQPTGDPSTQPVSTSVPPSRAPLAQDTLAAVQAALGAEHAAAWVYGLVSAFLPASFDKPIGDGAQAHRAQRDTTERLLGASGATPAPAEPAYLPPKPVTNQASALELVIGAEQDCAVAWRAVLERTDDADVRTTAALALTESAVRATRWRKAAGITPLTPALPGQP</sequence>
<feature type="region of interest" description="Disordered" evidence="1">
    <location>
        <begin position="1"/>
        <end position="27"/>
    </location>
</feature>
<protein>
    <recommendedName>
        <fullName evidence="2">DUF4439 domain-containing protein</fullName>
    </recommendedName>
</protein>
<feature type="compositionally biased region" description="Polar residues" evidence="1">
    <location>
        <begin position="1"/>
        <end position="12"/>
    </location>
</feature>
<comment type="caution">
    <text evidence="3">The sequence shown here is derived from an EMBL/GenBank/DDBJ whole genome shotgun (WGS) entry which is preliminary data.</text>
</comment>
<dbReference type="Proteomes" id="UP001205185">
    <property type="component" value="Unassembled WGS sequence"/>
</dbReference>
<dbReference type="CDD" id="cd00657">
    <property type="entry name" value="Ferritin_like"/>
    <property type="match status" value="1"/>
</dbReference>
<evidence type="ECO:0000256" key="1">
    <source>
        <dbReference type="SAM" id="MobiDB-lite"/>
    </source>
</evidence>
<name>A0ABT1IJH3_9PSEU</name>
<dbReference type="InterPro" id="IPR029447">
    <property type="entry name" value="DUF4439"/>
</dbReference>
<dbReference type="EMBL" id="JAMTCO010000014">
    <property type="protein sequence ID" value="MCP2272802.1"/>
    <property type="molecule type" value="Genomic_DNA"/>
</dbReference>
<feature type="region of interest" description="Disordered" evidence="1">
    <location>
        <begin position="69"/>
        <end position="103"/>
    </location>
</feature>
<dbReference type="Pfam" id="PF14530">
    <property type="entry name" value="DUF4439"/>
    <property type="match status" value="1"/>
</dbReference>
<keyword evidence="4" id="KW-1185">Reference proteome</keyword>
<reference evidence="3 4" key="1">
    <citation type="submission" date="2022-06" db="EMBL/GenBank/DDBJ databases">
        <title>Genomic Encyclopedia of Archaeal and Bacterial Type Strains, Phase II (KMG-II): from individual species to whole genera.</title>
        <authorList>
            <person name="Goeker M."/>
        </authorList>
    </citation>
    <scope>NUCLEOTIDE SEQUENCE [LARGE SCALE GENOMIC DNA]</scope>
    <source>
        <strain evidence="3 4">DSM 44255</strain>
    </source>
</reference>
<evidence type="ECO:0000313" key="3">
    <source>
        <dbReference type="EMBL" id="MCP2272802.1"/>
    </source>
</evidence>
<accession>A0ABT1IJH3</accession>
<feature type="compositionally biased region" description="Low complexity" evidence="1">
    <location>
        <begin position="13"/>
        <end position="24"/>
    </location>
</feature>
<organism evidence="3 4">
    <name type="scientific">Actinokineospora diospyrosa</name>
    <dbReference type="NCBI Taxonomy" id="103728"/>
    <lineage>
        <taxon>Bacteria</taxon>
        <taxon>Bacillati</taxon>
        <taxon>Actinomycetota</taxon>
        <taxon>Actinomycetes</taxon>
        <taxon>Pseudonocardiales</taxon>
        <taxon>Pseudonocardiaceae</taxon>
        <taxon>Actinokineospora</taxon>
    </lineage>
</organism>
<dbReference type="InterPro" id="IPR012347">
    <property type="entry name" value="Ferritin-like"/>
</dbReference>
<dbReference type="SUPFAM" id="SSF47240">
    <property type="entry name" value="Ferritin-like"/>
    <property type="match status" value="1"/>
</dbReference>
<feature type="domain" description="DUF4439" evidence="2">
    <location>
        <begin position="36"/>
        <end position="171"/>
    </location>
</feature>
<evidence type="ECO:0000313" key="4">
    <source>
        <dbReference type="Proteomes" id="UP001205185"/>
    </source>
</evidence>
<gene>
    <name evidence="3" type="ORF">LV75_005328</name>
</gene>